<dbReference type="EMBL" id="CALSBS010000021">
    <property type="protein sequence ID" value="CAH6661233.1"/>
    <property type="molecule type" value="Genomic_DNA"/>
</dbReference>
<feature type="domain" description="Peptidase S74" evidence="1">
    <location>
        <begin position="44"/>
        <end position="148"/>
    </location>
</feature>
<dbReference type="CDD" id="cd19958">
    <property type="entry name" value="pyocin_knob"/>
    <property type="match status" value="1"/>
</dbReference>
<sequence>MPGNSWNYRGQIATTDSGNGRAFLRCTVANVFSPWKEITTSAVSDETVKTKEGKLDLEVALGNINNMEFWNFIFNGDKTRIDRETGESIAQEAPKRRGVMSQQIMTIDRQYVKKIGDLLHLDQTPLLLDALAAIKALRVRDESKSEEILNIKNEIKELRELLNQ</sequence>
<gene>
    <name evidence="2" type="ORF">FBBNIHIM_19175</name>
</gene>
<evidence type="ECO:0000313" key="3">
    <source>
        <dbReference type="Proteomes" id="UP001152651"/>
    </source>
</evidence>
<comment type="caution">
    <text evidence="2">The sequence shown here is derived from an EMBL/GenBank/DDBJ whole genome shotgun (WGS) entry which is preliminary data.</text>
</comment>
<protein>
    <submittedName>
        <fullName evidence="2">Peptidase S74 domain-containing protein</fullName>
    </submittedName>
</protein>
<dbReference type="InterPro" id="IPR030392">
    <property type="entry name" value="S74_ICA"/>
</dbReference>
<keyword evidence="3" id="KW-1185">Reference proteome</keyword>
<name>A0ABM9FDD9_9ENTR</name>
<proteinExistence type="predicted"/>
<evidence type="ECO:0000313" key="2">
    <source>
        <dbReference type="EMBL" id="CAH6661233.1"/>
    </source>
</evidence>
<dbReference type="PROSITE" id="PS51688">
    <property type="entry name" value="ICA"/>
    <property type="match status" value="1"/>
</dbReference>
<dbReference type="Proteomes" id="UP001152651">
    <property type="component" value="Unassembled WGS sequence"/>
</dbReference>
<accession>A0ABM9FDD9</accession>
<organism evidence="2 3">
    <name type="scientific">Pseudocitrobacter vendiensis</name>
    <dbReference type="NCBI Taxonomy" id="2488306"/>
    <lineage>
        <taxon>Bacteria</taxon>
        <taxon>Pseudomonadati</taxon>
        <taxon>Pseudomonadota</taxon>
        <taxon>Gammaproteobacteria</taxon>
        <taxon>Enterobacterales</taxon>
        <taxon>Enterobacteriaceae</taxon>
        <taxon>Pseudocitrobacter</taxon>
    </lineage>
</organism>
<reference evidence="2" key="1">
    <citation type="submission" date="2022-05" db="EMBL/GenBank/DDBJ databases">
        <authorList>
            <person name="Blom J."/>
        </authorList>
    </citation>
    <scope>NUCLEOTIDE SEQUENCE</scope>
    <source>
        <strain evidence="2">Type strain: CPO20170097</strain>
    </source>
</reference>
<evidence type="ECO:0000259" key="1">
    <source>
        <dbReference type="PROSITE" id="PS51688"/>
    </source>
</evidence>